<dbReference type="EMBL" id="OFSP01000039">
    <property type="protein sequence ID" value="SOY68967.1"/>
    <property type="molecule type" value="Genomic_DNA"/>
</dbReference>
<proteinExistence type="predicted"/>
<accession>A0A975XG63</accession>
<evidence type="ECO:0000313" key="3">
    <source>
        <dbReference type="Proteomes" id="UP000256297"/>
    </source>
</evidence>
<feature type="region of interest" description="Disordered" evidence="1">
    <location>
        <begin position="1"/>
        <end position="28"/>
    </location>
</feature>
<sequence length="28" mass="3015">MGRPSGRRPPHVAFVSKESAKALAPPDR</sequence>
<organism evidence="2 3">
    <name type="scientific">Cupriavidus taiwanensis</name>
    <dbReference type="NCBI Taxonomy" id="164546"/>
    <lineage>
        <taxon>Bacteria</taxon>
        <taxon>Pseudomonadati</taxon>
        <taxon>Pseudomonadota</taxon>
        <taxon>Betaproteobacteria</taxon>
        <taxon>Burkholderiales</taxon>
        <taxon>Burkholderiaceae</taxon>
        <taxon>Cupriavidus</taxon>
    </lineage>
</organism>
<comment type="caution">
    <text evidence="2">The sequence shown here is derived from an EMBL/GenBank/DDBJ whole genome shotgun (WGS) entry which is preliminary data.</text>
</comment>
<evidence type="ECO:0000256" key="1">
    <source>
        <dbReference type="SAM" id="MobiDB-lite"/>
    </source>
</evidence>
<feature type="compositionally biased region" description="Basic residues" evidence="1">
    <location>
        <begin position="1"/>
        <end position="10"/>
    </location>
</feature>
<protein>
    <submittedName>
        <fullName evidence="2">Uncharacterized protein</fullName>
    </submittedName>
</protein>
<dbReference type="AlphaFoldDB" id="A0A975XG63"/>
<evidence type="ECO:0000313" key="2">
    <source>
        <dbReference type="EMBL" id="SOY68967.1"/>
    </source>
</evidence>
<reference evidence="2 3" key="1">
    <citation type="submission" date="2018-01" db="EMBL/GenBank/DDBJ databases">
        <authorList>
            <person name="Clerissi C."/>
        </authorList>
    </citation>
    <scope>NUCLEOTIDE SEQUENCE [LARGE SCALE GENOMIC DNA]</scope>
    <source>
        <strain evidence="2">Cupriavidus taiwanensis STM 3521</strain>
    </source>
</reference>
<dbReference type="Proteomes" id="UP000256297">
    <property type="component" value="Chromosome CBM2589_a"/>
</dbReference>
<name>A0A975XG63_9BURK</name>
<gene>
    <name evidence="2" type="ORF">CBM2589_A90437</name>
</gene>